<protein>
    <submittedName>
        <fullName evidence="6">SdrD B-like domain-containing protein</fullName>
    </submittedName>
</protein>
<dbReference type="Proteomes" id="UP001529491">
    <property type="component" value="Chromosome"/>
</dbReference>
<dbReference type="SUPFAM" id="SSF117074">
    <property type="entry name" value="Hypothetical protein PA1324"/>
    <property type="match status" value="1"/>
</dbReference>
<organism evidence="6 7">
    <name type="scientific">Shewanella youngdeokensis</name>
    <dbReference type="NCBI Taxonomy" id="2999068"/>
    <lineage>
        <taxon>Bacteria</taxon>
        <taxon>Pseudomonadati</taxon>
        <taxon>Pseudomonadota</taxon>
        <taxon>Gammaproteobacteria</taxon>
        <taxon>Alteromonadales</taxon>
        <taxon>Shewanellaceae</taxon>
        <taxon>Shewanella</taxon>
    </lineage>
</organism>
<proteinExistence type="predicted"/>
<evidence type="ECO:0000313" key="6">
    <source>
        <dbReference type="EMBL" id="WOT05607.1"/>
    </source>
</evidence>
<dbReference type="Pfam" id="PF17210">
    <property type="entry name" value="SdrD_B"/>
    <property type="match status" value="1"/>
</dbReference>
<comment type="subcellular location">
    <subcellularLocation>
        <location evidence="1">Secreted</location>
    </subcellularLocation>
</comment>
<dbReference type="Gene3D" id="2.60.40.10">
    <property type="entry name" value="Immunoglobulins"/>
    <property type="match status" value="1"/>
</dbReference>
<accession>A0ABZ0K0H6</accession>
<evidence type="ECO:0000256" key="1">
    <source>
        <dbReference type="ARBA" id="ARBA00004613"/>
    </source>
</evidence>
<reference evidence="6 7" key="1">
    <citation type="submission" date="2023-10" db="EMBL/GenBank/DDBJ databases">
        <title>Complete genome sequence of Shewanella sp. DAU334.</title>
        <authorList>
            <person name="Lee Y.-S."/>
            <person name="Jeong H.-R."/>
            <person name="Hwang E.-J."/>
            <person name="Choi Y.-L."/>
            <person name="Kim G.-D."/>
        </authorList>
    </citation>
    <scope>NUCLEOTIDE SEQUENCE [LARGE SCALE GENOMIC DNA]</scope>
    <source>
        <strain evidence="6 7">DAU334</strain>
    </source>
</reference>
<keyword evidence="7" id="KW-1185">Reference proteome</keyword>
<evidence type="ECO:0000256" key="4">
    <source>
        <dbReference type="SAM" id="SignalP"/>
    </source>
</evidence>
<dbReference type="EMBL" id="CP136522">
    <property type="protein sequence ID" value="WOT05607.1"/>
    <property type="molecule type" value="Genomic_DNA"/>
</dbReference>
<gene>
    <name evidence="6" type="ORF">RGE70_01900</name>
</gene>
<evidence type="ECO:0000256" key="3">
    <source>
        <dbReference type="ARBA" id="ARBA00022729"/>
    </source>
</evidence>
<evidence type="ECO:0000259" key="5">
    <source>
        <dbReference type="Pfam" id="PF17210"/>
    </source>
</evidence>
<feature type="signal peptide" evidence="4">
    <location>
        <begin position="1"/>
        <end position="26"/>
    </location>
</feature>
<keyword evidence="3 4" id="KW-0732">Signal</keyword>
<feature type="domain" description="SD-repeat containing protein B" evidence="5">
    <location>
        <begin position="881"/>
        <end position="934"/>
    </location>
</feature>
<evidence type="ECO:0000313" key="7">
    <source>
        <dbReference type="Proteomes" id="UP001529491"/>
    </source>
</evidence>
<evidence type="ECO:0000256" key="2">
    <source>
        <dbReference type="ARBA" id="ARBA00022525"/>
    </source>
</evidence>
<name>A0ABZ0K0H6_9GAMM</name>
<sequence length="1040" mass="115003">MPPKVRFLLQATIVVATSTLAGTAHAEPAFIVSNNAAATNANASPLAHADVVNTLSRLSRSYSLPSDQLTAQALTVISAASNSATTSAEVVEEVAGLGIPAGEELLLSLYIDDLYLSDVFAIKSQRNAQFSLIGLFELIDFPIEVDIANAKVEGWYLNENQPFLLQLPPQEGEPAIVKVNQQTLSLAATDYTLVGDDIYVAGDVIQTWFGLQFNYLFSNLSVTINSDVPLPIQQRLARQNKKLNSYSGRSTKPVLPWKGSGYQAVSAPLVDVQLNASVNETSDYQSYSVLGSHDFAFLTSEFFASGNSSDALTDLRLTLSKESVAADLLGPLNVSQFQVGDIVPVNIGAGSTLGLSRGVSVSNDAVGSVTNHRTINLSGDIQPGWDIEVYQNGLLIDQAFSMQDGRYEFNDIELLYGDNQFELIAYGPQGQVKTERKQVYIDGNKLKAKQSSYNVSVADIGKSLFGISSTNSEDDAAGWVLSSTFDYGITDWATVNFGLQQQFSDQDSKSNKDAYAIGGDFNLFERLLVDVDYQLEGNKDNTFELSGRTKIGDQSLKLNYQRTQSTVADLTTVYSQYSADHSGSVFDGQPYRINYRNDWQQNRSDQGSKTNIFSNLLAMNTPWFNINNQLDWYESSTEVNDQHYSSLSGQLQLQKSFGWVFSRLKLGYSIEPEPEITHVSTEVSVPINSVLQSEFNVDYYPVSDLLKGGVDLSWRHDNFSLNSSLSHDNQGDWSVGVYGRFSFGYEPETDHFFMSSRSMSSSGALMVRVFEDENLNGIFDTGESVIEGARVKGVQQYRHATSNQDGIAMLTAMSNQMSTDVVLEQKSLGDPFLIPSIPGVSVTPRRGHLQTLDYPVVNAAEVEGTVYVTDSNNQQTVARYATVNLVNTEGEIVATTETEFDGYYLFTDLVPGDYKIAIDSNYTSRKKLRGDNEMAISLHNNGDVMNGADFTFDQLQVKKGYAMNLGEFNSLRLLKVYWQLVKRHYNDAMSQQVFYIENKQTKNYELNVAFLAKKQQAEQGCERLKTLDLMCDVVPLEFEF</sequence>
<dbReference type="InterPro" id="IPR013783">
    <property type="entry name" value="Ig-like_fold"/>
</dbReference>
<keyword evidence="2" id="KW-0964">Secreted</keyword>
<dbReference type="InterPro" id="IPR033764">
    <property type="entry name" value="Sdr_B"/>
</dbReference>
<dbReference type="RefSeq" id="WP_310469870.1">
    <property type="nucleotide sequence ID" value="NZ_CP136522.1"/>
</dbReference>
<feature type="chain" id="PRO_5046960039" evidence="4">
    <location>
        <begin position="27"/>
        <end position="1040"/>
    </location>
</feature>